<proteinExistence type="predicted"/>
<comment type="caution">
    <text evidence="1">The sequence shown here is derived from an EMBL/GenBank/DDBJ whole genome shotgun (WGS) entry which is preliminary data.</text>
</comment>
<dbReference type="Proteomes" id="UP001218218">
    <property type="component" value="Unassembled WGS sequence"/>
</dbReference>
<evidence type="ECO:0000313" key="1">
    <source>
        <dbReference type="EMBL" id="KAJ7342581.1"/>
    </source>
</evidence>
<name>A0AAD6ZVS5_9AGAR</name>
<dbReference type="AlphaFoldDB" id="A0AAD6ZVS5"/>
<dbReference type="EMBL" id="JARIHO010000025">
    <property type="protein sequence ID" value="KAJ7342581.1"/>
    <property type="molecule type" value="Genomic_DNA"/>
</dbReference>
<sequence length="90" mass="10312">MRDMRALVGILASGALICLLLQQVRVYPCFVVRRTVLHKTDPPPCPMQYYRSPRSLGGVLSVDWTMDVGCPGPSQFWMLWIYAPTLNMYY</sequence>
<gene>
    <name evidence="1" type="ORF">DFH08DRAFT_874542</name>
</gene>
<keyword evidence="2" id="KW-1185">Reference proteome</keyword>
<reference evidence="1" key="1">
    <citation type="submission" date="2023-03" db="EMBL/GenBank/DDBJ databases">
        <title>Massive genome expansion in bonnet fungi (Mycena s.s.) driven by repeated elements and novel gene families across ecological guilds.</title>
        <authorList>
            <consortium name="Lawrence Berkeley National Laboratory"/>
            <person name="Harder C.B."/>
            <person name="Miyauchi S."/>
            <person name="Viragh M."/>
            <person name="Kuo A."/>
            <person name="Thoen E."/>
            <person name="Andreopoulos B."/>
            <person name="Lu D."/>
            <person name="Skrede I."/>
            <person name="Drula E."/>
            <person name="Henrissat B."/>
            <person name="Morin E."/>
            <person name="Kohler A."/>
            <person name="Barry K."/>
            <person name="LaButti K."/>
            <person name="Morin E."/>
            <person name="Salamov A."/>
            <person name="Lipzen A."/>
            <person name="Mereny Z."/>
            <person name="Hegedus B."/>
            <person name="Baldrian P."/>
            <person name="Stursova M."/>
            <person name="Weitz H."/>
            <person name="Taylor A."/>
            <person name="Grigoriev I.V."/>
            <person name="Nagy L.G."/>
            <person name="Martin F."/>
            <person name="Kauserud H."/>
        </authorList>
    </citation>
    <scope>NUCLEOTIDE SEQUENCE</scope>
    <source>
        <strain evidence="1">CBHHK002</strain>
    </source>
</reference>
<organism evidence="1 2">
    <name type="scientific">Mycena albidolilacea</name>
    <dbReference type="NCBI Taxonomy" id="1033008"/>
    <lineage>
        <taxon>Eukaryota</taxon>
        <taxon>Fungi</taxon>
        <taxon>Dikarya</taxon>
        <taxon>Basidiomycota</taxon>
        <taxon>Agaricomycotina</taxon>
        <taxon>Agaricomycetes</taxon>
        <taxon>Agaricomycetidae</taxon>
        <taxon>Agaricales</taxon>
        <taxon>Marasmiineae</taxon>
        <taxon>Mycenaceae</taxon>
        <taxon>Mycena</taxon>
    </lineage>
</organism>
<accession>A0AAD6ZVS5</accession>
<protein>
    <submittedName>
        <fullName evidence="1">Uncharacterized protein</fullName>
    </submittedName>
</protein>
<evidence type="ECO:0000313" key="2">
    <source>
        <dbReference type="Proteomes" id="UP001218218"/>
    </source>
</evidence>